<dbReference type="VEuPathDB" id="FungiDB:HZS61_016494"/>
<accession>A0A420P2S7</accession>
<dbReference type="VEuPathDB" id="FungiDB:FOIG_07223"/>
<dbReference type="CDD" id="cd02440">
    <property type="entry name" value="AdoMet_MTases"/>
    <property type="match status" value="1"/>
</dbReference>
<keyword evidence="2" id="KW-0597">Phosphoprotein</keyword>
<comment type="caution">
    <text evidence="10">The sequence shown here is derived from an EMBL/GenBank/DDBJ whole genome shotgun (WGS) entry which is preliminary data.</text>
</comment>
<feature type="domain" description="CENP-V/GFA" evidence="9">
    <location>
        <begin position="251"/>
        <end position="328"/>
    </location>
</feature>
<gene>
    <name evidence="10" type="ORF">BFJ68_g17116</name>
</gene>
<evidence type="ECO:0000256" key="6">
    <source>
        <dbReference type="ARBA" id="ARBA00022723"/>
    </source>
</evidence>
<comment type="similarity">
    <text evidence="1">Belongs to the Gfa family.</text>
</comment>
<proteinExistence type="inferred from homology"/>
<keyword evidence="7" id="KW-0862">Zinc</keyword>
<dbReference type="GO" id="GO:0008757">
    <property type="term" value="F:S-adenosylmethionine-dependent methyltransferase activity"/>
    <property type="evidence" value="ECO:0007669"/>
    <property type="project" value="InterPro"/>
</dbReference>
<reference evidence="10 11" key="1">
    <citation type="journal article" date="2018" name="Sci. Rep.">
        <title>Characterisation of pathogen-specific regions and novel effector candidates in Fusarium oxysporum f. sp. cepae.</title>
        <authorList>
            <person name="Armitage A.D."/>
            <person name="Taylor A."/>
            <person name="Sobczyk M.K."/>
            <person name="Baxter L."/>
            <person name="Greenfield B.P."/>
            <person name="Bates H.J."/>
            <person name="Wilson F."/>
            <person name="Jackson A.C."/>
            <person name="Ott S."/>
            <person name="Harrison R.J."/>
            <person name="Clarkson J.P."/>
        </authorList>
    </citation>
    <scope>NUCLEOTIDE SEQUENCE [LARGE SCALE GENOMIC DNA]</scope>
    <source>
        <strain evidence="10 11">Fo_A28</strain>
    </source>
</reference>
<dbReference type="VEuPathDB" id="FungiDB:FOC1_g10012735"/>
<dbReference type="SUPFAM" id="SSF53335">
    <property type="entry name" value="S-adenosyl-L-methionine-dependent methyltransferases"/>
    <property type="match status" value="1"/>
</dbReference>
<dbReference type="EMBL" id="MRCY01000430">
    <property type="protein sequence ID" value="RKK86825.1"/>
    <property type="molecule type" value="Genomic_DNA"/>
</dbReference>
<dbReference type="PANTHER" id="PTHR32183:SF6">
    <property type="entry name" value="CYSTEINE SULFINATE DESULFINASE_CYSTEINE DESULFURASE AND RELATED ENZYMES"/>
    <property type="match status" value="1"/>
</dbReference>
<dbReference type="Gene3D" id="3.40.50.150">
    <property type="entry name" value="Vaccinia Virus protein VP39"/>
    <property type="match status" value="1"/>
</dbReference>
<dbReference type="VEuPathDB" id="FungiDB:FOC1_g10010577"/>
<dbReference type="VEuPathDB" id="FungiDB:FOZG_11503"/>
<evidence type="ECO:0000256" key="8">
    <source>
        <dbReference type="SAM" id="MobiDB-lite"/>
    </source>
</evidence>
<evidence type="ECO:0000256" key="1">
    <source>
        <dbReference type="ARBA" id="ARBA00005495"/>
    </source>
</evidence>
<evidence type="ECO:0000313" key="11">
    <source>
        <dbReference type="Proteomes" id="UP000285860"/>
    </source>
</evidence>
<dbReference type="Pfam" id="PF05724">
    <property type="entry name" value="TPMT"/>
    <property type="match status" value="1"/>
</dbReference>
<dbReference type="VEuPathDB" id="FungiDB:FOC4_g10013736"/>
<dbReference type="Proteomes" id="UP000285860">
    <property type="component" value="Unassembled WGS sequence"/>
</dbReference>
<dbReference type="InterPro" id="IPR008854">
    <property type="entry name" value="TPMT"/>
</dbReference>
<dbReference type="VEuPathDB" id="FungiDB:FOZG_11076"/>
<feature type="region of interest" description="Disordered" evidence="8">
    <location>
        <begin position="1"/>
        <end position="21"/>
    </location>
</feature>
<dbReference type="VEuPathDB" id="FungiDB:FOC4_g10008147"/>
<dbReference type="VEuPathDB" id="FungiDB:FOMG_06687"/>
<name>A0A420P2S7_FUSOX</name>
<dbReference type="AlphaFoldDB" id="A0A420P2S7"/>
<sequence length="348" mass="38479">MSNTDSGTPQHVISHFTNRPPEQQSCGWSELWDLGQSHLWDRAKPSPALVDLVESSLEVLPISRQGRRPRALVPGCGKGYDAVMLALHGFDVYGLDVSAKGVEVARQYAATELAKPKEYNFGEKEKFSAAQPGTVKILVGDFFNREWEVSCAQDGLEGFDFIYDYTFLCALLPEMRKDWGRRMSELLLPTGVLVCLEFPLYKDLKALGPPWGLRGVYWDILAQGGDGIIDEPGEEIEPAPGSFQRRPFPMMDRTVVPEESFSIVRGSPKYCDVAGASGKNNRHFFCPTCGSSLYTRLDLMQGKIAIKAGGLDNGLASLGGKIGVEFYCKDRVAYLPAIHDATQEPKFE</sequence>
<dbReference type="InterPro" id="IPR006913">
    <property type="entry name" value="CENP-V/GFA"/>
</dbReference>
<dbReference type="VEuPathDB" id="FungiDB:FOIG_04245"/>
<dbReference type="VEuPathDB" id="FungiDB:FOXG_11426"/>
<keyword evidence="3" id="KW-0489">Methyltransferase</keyword>
<dbReference type="SUPFAM" id="SSF51316">
    <property type="entry name" value="Mss4-like"/>
    <property type="match status" value="1"/>
</dbReference>
<evidence type="ECO:0000256" key="7">
    <source>
        <dbReference type="ARBA" id="ARBA00022833"/>
    </source>
</evidence>
<evidence type="ECO:0000259" key="9">
    <source>
        <dbReference type="Pfam" id="PF04828"/>
    </source>
</evidence>
<evidence type="ECO:0000256" key="2">
    <source>
        <dbReference type="ARBA" id="ARBA00022553"/>
    </source>
</evidence>
<dbReference type="VEuPathDB" id="FungiDB:FOXG_05298"/>
<keyword evidence="4" id="KW-0808">Transferase</keyword>
<evidence type="ECO:0000256" key="4">
    <source>
        <dbReference type="ARBA" id="ARBA00022679"/>
    </source>
</evidence>
<dbReference type="VEuPathDB" id="FungiDB:FOMG_13857"/>
<keyword evidence="5" id="KW-0949">S-adenosyl-L-methionine</keyword>
<protein>
    <recommendedName>
        <fullName evidence="9">CENP-V/GFA domain-containing protein</fullName>
    </recommendedName>
</protein>
<evidence type="ECO:0000313" key="10">
    <source>
        <dbReference type="EMBL" id="RKK86825.1"/>
    </source>
</evidence>
<dbReference type="InterPro" id="IPR011057">
    <property type="entry name" value="Mss4-like_sf"/>
</dbReference>
<dbReference type="GO" id="GO:0032259">
    <property type="term" value="P:methylation"/>
    <property type="evidence" value="ECO:0007669"/>
    <property type="project" value="UniProtKB-KW"/>
</dbReference>
<keyword evidence="6" id="KW-0479">Metal-binding</keyword>
<dbReference type="PROSITE" id="PS51585">
    <property type="entry name" value="SAM_MT_TPMT"/>
    <property type="match status" value="1"/>
</dbReference>
<dbReference type="PANTHER" id="PTHR32183">
    <property type="match status" value="1"/>
</dbReference>
<dbReference type="Gene3D" id="2.170.150.70">
    <property type="match status" value="1"/>
</dbReference>
<dbReference type="Pfam" id="PF04828">
    <property type="entry name" value="GFA"/>
    <property type="match status" value="1"/>
</dbReference>
<dbReference type="VEuPathDB" id="FungiDB:HZS61_003880"/>
<evidence type="ECO:0000256" key="3">
    <source>
        <dbReference type="ARBA" id="ARBA00022603"/>
    </source>
</evidence>
<evidence type="ECO:0000256" key="5">
    <source>
        <dbReference type="ARBA" id="ARBA00022691"/>
    </source>
</evidence>
<dbReference type="GO" id="GO:0046872">
    <property type="term" value="F:metal ion binding"/>
    <property type="evidence" value="ECO:0007669"/>
    <property type="project" value="UniProtKB-KW"/>
</dbReference>
<organism evidence="10 11">
    <name type="scientific">Fusarium oxysporum</name>
    <name type="common">Fusarium vascular wilt</name>
    <dbReference type="NCBI Taxonomy" id="5507"/>
    <lineage>
        <taxon>Eukaryota</taxon>
        <taxon>Fungi</taxon>
        <taxon>Dikarya</taxon>
        <taxon>Ascomycota</taxon>
        <taxon>Pezizomycotina</taxon>
        <taxon>Sordariomycetes</taxon>
        <taxon>Hypocreomycetidae</taxon>
        <taxon>Hypocreales</taxon>
        <taxon>Nectriaceae</taxon>
        <taxon>Fusarium</taxon>
        <taxon>Fusarium oxysporum species complex</taxon>
    </lineage>
</organism>
<dbReference type="GO" id="GO:0016846">
    <property type="term" value="F:carbon-sulfur lyase activity"/>
    <property type="evidence" value="ECO:0007669"/>
    <property type="project" value="InterPro"/>
</dbReference>
<dbReference type="InterPro" id="IPR029063">
    <property type="entry name" value="SAM-dependent_MTases_sf"/>
</dbReference>